<name>A0ACC2QSP8_9NEOP</name>
<dbReference type="EMBL" id="CM056784">
    <property type="protein sequence ID" value="KAJ8724673.1"/>
    <property type="molecule type" value="Genomic_DNA"/>
</dbReference>
<dbReference type="Proteomes" id="UP001231649">
    <property type="component" value="Chromosome 8"/>
</dbReference>
<evidence type="ECO:0000313" key="1">
    <source>
        <dbReference type="EMBL" id="KAJ8724673.1"/>
    </source>
</evidence>
<organism evidence="1 2">
    <name type="scientific">Mythimna loreyi</name>
    <dbReference type="NCBI Taxonomy" id="667449"/>
    <lineage>
        <taxon>Eukaryota</taxon>
        <taxon>Metazoa</taxon>
        <taxon>Ecdysozoa</taxon>
        <taxon>Arthropoda</taxon>
        <taxon>Hexapoda</taxon>
        <taxon>Insecta</taxon>
        <taxon>Pterygota</taxon>
        <taxon>Neoptera</taxon>
        <taxon>Endopterygota</taxon>
        <taxon>Lepidoptera</taxon>
        <taxon>Glossata</taxon>
        <taxon>Ditrysia</taxon>
        <taxon>Noctuoidea</taxon>
        <taxon>Noctuidae</taxon>
        <taxon>Noctuinae</taxon>
        <taxon>Hadenini</taxon>
        <taxon>Mythimna</taxon>
    </lineage>
</organism>
<keyword evidence="2" id="KW-1185">Reference proteome</keyword>
<evidence type="ECO:0000313" key="2">
    <source>
        <dbReference type="Proteomes" id="UP001231649"/>
    </source>
</evidence>
<gene>
    <name evidence="1" type="ORF">PYW08_016147</name>
</gene>
<accession>A0ACC2QSP8</accession>
<reference evidence="1" key="1">
    <citation type="submission" date="2023-03" db="EMBL/GenBank/DDBJ databases">
        <title>Chromosome-level genomes of two armyworms, Mythimna separata and Mythimna loreyi, provide insights into the biosynthesis and reception of sex pheromones.</title>
        <authorList>
            <person name="Zhao H."/>
        </authorList>
    </citation>
    <scope>NUCLEOTIDE SEQUENCE</scope>
    <source>
        <strain evidence="1">BeijingLab</strain>
    </source>
</reference>
<protein>
    <submittedName>
        <fullName evidence="1">Uncharacterized protein</fullName>
    </submittedName>
</protein>
<comment type="caution">
    <text evidence="1">The sequence shown here is derived from an EMBL/GenBank/DDBJ whole genome shotgun (WGS) entry which is preliminary data.</text>
</comment>
<sequence length="530" mass="58235">MVSSGTHIINVPGVGDKSEKYSSNGINGAREPYGAGAIEVKKYDYEEAINIAGNGCYNYGLLAVLSLSLMGMGIDIFGFSVIVTGSSCDFQLEHWQKNIMLSMPFVGPIVMSIAWGYISDTQGRRKALLIALWGSFLSSFISAFSPNWITLAVLKVFSSSFCSAVQSVAYALLNESCTTAIKGVYMLIMTSVLMLFLLSYVVPAYFILQLNFAYNIGLLLFTPWRLLTILMAAPLGISAFFLHFHYESPKFLVNVGREEQALEFLAKIWTRNGNKDKYPVQKVVLHEDLSFKNQDINILKSLWLQTIPLFKAPLIWRTLQLFYLTAVIYGSNNSFVMWMPYIIGAFTSGTNSSNSGDSRSLCSILKSTVDIPSSTDSPICSSSIQFHTLLSGITHGLVFASITLVISKLASWKKLLMITFLLIPGLSSLGAIFNQNDLASLILYVGMTMTNLCMGVLFSYFVELYPTSYSGMAACLGVMVARSSGLAGVNFLGSFVTTHCTMTFYIFTGFLMSGVIVAMFLPPDIKVKEV</sequence>
<proteinExistence type="predicted"/>